<keyword evidence="4" id="KW-1185">Reference proteome</keyword>
<sequence length="361" mass="40226">MAMVVPENMSRYECFYMAKLAQQANYYIDTITFMEKLIINSTSSSPSISELIIDERNPLSTATTKKRKQAAENTIIAYKAVKDIALCELDPTLPTKLVLALNFSIFHHQIEGASNKACSMAREAYEEAIAKLDSLGSKSYKETSLLILQLMRDNLNLWVPLNLWNNTTFTGIGEFLGVVTTIDESTSAITSLICGKIRIATSHMDQINKVINLECNRCLFPIRVCGEQKIVNAACNGKLNHVVLGSSFKSLCPYTKSLCVADSGERPKNGRRGIKDNWTRMGFQRGAIFRAAVATLSFSMSHSSNSLRKRNLACEALATMKLGKSLEIDFGGKDSHVANKIMEIEEKDAERWKLRRTNAEN</sequence>
<feature type="domain" description="14-3-3" evidence="2">
    <location>
        <begin position="11"/>
        <end position="174"/>
    </location>
</feature>
<name>A0A4S4D5U0_CAMSN</name>
<comment type="caution">
    <text evidence="3">The sequence shown here is derived from an EMBL/GenBank/DDBJ whole genome shotgun (WGS) entry which is preliminary data.</text>
</comment>
<accession>A0A4S4D5U0</accession>
<reference evidence="3 4" key="1">
    <citation type="journal article" date="2018" name="Proc. Natl. Acad. Sci. U.S.A.">
        <title>Draft genome sequence of Camellia sinensis var. sinensis provides insights into the evolution of the tea genome and tea quality.</title>
        <authorList>
            <person name="Wei C."/>
            <person name="Yang H."/>
            <person name="Wang S."/>
            <person name="Zhao J."/>
            <person name="Liu C."/>
            <person name="Gao L."/>
            <person name="Xia E."/>
            <person name="Lu Y."/>
            <person name="Tai Y."/>
            <person name="She G."/>
            <person name="Sun J."/>
            <person name="Cao H."/>
            <person name="Tong W."/>
            <person name="Gao Q."/>
            <person name="Li Y."/>
            <person name="Deng W."/>
            <person name="Jiang X."/>
            <person name="Wang W."/>
            <person name="Chen Q."/>
            <person name="Zhang S."/>
            <person name="Li H."/>
            <person name="Wu J."/>
            <person name="Wang P."/>
            <person name="Li P."/>
            <person name="Shi C."/>
            <person name="Zheng F."/>
            <person name="Jian J."/>
            <person name="Huang B."/>
            <person name="Shan D."/>
            <person name="Shi M."/>
            <person name="Fang C."/>
            <person name="Yue Y."/>
            <person name="Li F."/>
            <person name="Li D."/>
            <person name="Wei S."/>
            <person name="Han B."/>
            <person name="Jiang C."/>
            <person name="Yin Y."/>
            <person name="Xia T."/>
            <person name="Zhang Z."/>
            <person name="Bennetzen J.L."/>
            <person name="Zhao S."/>
            <person name="Wan X."/>
        </authorList>
    </citation>
    <scope>NUCLEOTIDE SEQUENCE [LARGE SCALE GENOMIC DNA]</scope>
    <source>
        <strain evidence="4">cv. Shuchazao</strain>
        <tissue evidence="3">Leaf</tissue>
    </source>
</reference>
<evidence type="ECO:0000259" key="2">
    <source>
        <dbReference type="SMART" id="SM00101"/>
    </source>
</evidence>
<dbReference type="Pfam" id="PF00244">
    <property type="entry name" value="14-3-3"/>
    <property type="match status" value="1"/>
</dbReference>
<dbReference type="InterPro" id="IPR036815">
    <property type="entry name" value="14-3-3_dom_sf"/>
</dbReference>
<dbReference type="Proteomes" id="UP000306102">
    <property type="component" value="Unassembled WGS sequence"/>
</dbReference>
<dbReference type="SUPFAM" id="SSF48445">
    <property type="entry name" value="14-3-3 protein"/>
    <property type="match status" value="1"/>
</dbReference>
<dbReference type="InterPro" id="IPR023410">
    <property type="entry name" value="14-3-3_domain"/>
</dbReference>
<dbReference type="InterPro" id="IPR000308">
    <property type="entry name" value="14-3-3"/>
</dbReference>
<dbReference type="STRING" id="542762.A0A4S4D5U0"/>
<evidence type="ECO:0000313" key="3">
    <source>
        <dbReference type="EMBL" id="THF97637.1"/>
    </source>
</evidence>
<organism evidence="3 4">
    <name type="scientific">Camellia sinensis var. sinensis</name>
    <name type="common">China tea</name>
    <dbReference type="NCBI Taxonomy" id="542762"/>
    <lineage>
        <taxon>Eukaryota</taxon>
        <taxon>Viridiplantae</taxon>
        <taxon>Streptophyta</taxon>
        <taxon>Embryophyta</taxon>
        <taxon>Tracheophyta</taxon>
        <taxon>Spermatophyta</taxon>
        <taxon>Magnoliopsida</taxon>
        <taxon>eudicotyledons</taxon>
        <taxon>Gunneridae</taxon>
        <taxon>Pentapetalae</taxon>
        <taxon>asterids</taxon>
        <taxon>Ericales</taxon>
        <taxon>Theaceae</taxon>
        <taxon>Camellia</taxon>
    </lineage>
</organism>
<proteinExistence type="inferred from homology"/>
<protein>
    <recommendedName>
        <fullName evidence="2">14-3-3 domain-containing protein</fullName>
    </recommendedName>
</protein>
<evidence type="ECO:0000313" key="4">
    <source>
        <dbReference type="Proteomes" id="UP000306102"/>
    </source>
</evidence>
<evidence type="ECO:0000256" key="1">
    <source>
        <dbReference type="ARBA" id="ARBA00006141"/>
    </source>
</evidence>
<dbReference type="SMART" id="SM00101">
    <property type="entry name" value="14_3_3"/>
    <property type="match status" value="1"/>
</dbReference>
<dbReference type="PANTHER" id="PTHR18860">
    <property type="entry name" value="14-3-3 PROTEIN"/>
    <property type="match status" value="1"/>
</dbReference>
<dbReference type="EMBL" id="SDRB02012469">
    <property type="protein sequence ID" value="THF97637.1"/>
    <property type="molecule type" value="Genomic_DNA"/>
</dbReference>
<dbReference type="AlphaFoldDB" id="A0A4S4D5U0"/>
<gene>
    <name evidence="3" type="ORF">TEA_015702</name>
</gene>
<dbReference type="Gene3D" id="1.20.190.20">
    <property type="entry name" value="14-3-3 domain"/>
    <property type="match status" value="2"/>
</dbReference>
<comment type="similarity">
    <text evidence="1">Belongs to the 14-3-3 family.</text>
</comment>
<dbReference type="PRINTS" id="PR00305">
    <property type="entry name" value="1433ZETA"/>
</dbReference>